<dbReference type="Pfam" id="PF12669">
    <property type="entry name" value="FeoB_associated"/>
    <property type="match status" value="1"/>
</dbReference>
<keyword evidence="2" id="KW-1185">Reference proteome</keyword>
<name>A0A972FUG7_9FLAO</name>
<comment type="caution">
    <text evidence="1">The sequence shown here is derived from an EMBL/GenBank/DDBJ whole genome shotgun (WGS) entry which is preliminary data.</text>
</comment>
<dbReference type="AlphaFoldDB" id="A0A972FUG7"/>
<accession>A0A972FUG7</accession>
<evidence type="ECO:0000313" key="1">
    <source>
        <dbReference type="EMBL" id="NMH28252.1"/>
    </source>
</evidence>
<reference evidence="1" key="1">
    <citation type="submission" date="2020-02" db="EMBL/GenBank/DDBJ databases">
        <title>Flavobacterium sp. genome.</title>
        <authorList>
            <person name="Jung H.S."/>
            <person name="Baek J.H."/>
            <person name="Jeon C.O."/>
        </authorList>
    </citation>
    <scope>NUCLEOTIDE SEQUENCE</scope>
    <source>
        <strain evidence="1">SE-s28</strain>
    </source>
</reference>
<protein>
    <submittedName>
        <fullName evidence="1">FeoB-associated Cys-rich membrane protein</fullName>
    </submittedName>
</protein>
<gene>
    <name evidence="1" type="ORF">G6047_09425</name>
</gene>
<proteinExistence type="predicted"/>
<dbReference type="EMBL" id="JAAMPU010000105">
    <property type="protein sequence ID" value="NMH28252.1"/>
    <property type="molecule type" value="Genomic_DNA"/>
</dbReference>
<sequence length="38" mass="4081">MQTIIAIGLLVVAVVFLARKFVFKPKKKDGCGPDCGCN</sequence>
<organism evidence="1 2">
    <name type="scientific">Flavobacterium silvaticum</name>
    <dbReference type="NCBI Taxonomy" id="1852020"/>
    <lineage>
        <taxon>Bacteria</taxon>
        <taxon>Pseudomonadati</taxon>
        <taxon>Bacteroidota</taxon>
        <taxon>Flavobacteriia</taxon>
        <taxon>Flavobacteriales</taxon>
        <taxon>Flavobacteriaceae</taxon>
        <taxon>Flavobacterium</taxon>
    </lineage>
</organism>
<dbReference type="Proteomes" id="UP000712080">
    <property type="component" value="Unassembled WGS sequence"/>
</dbReference>
<evidence type="ECO:0000313" key="2">
    <source>
        <dbReference type="Proteomes" id="UP000712080"/>
    </source>
</evidence>
<dbReference type="RefSeq" id="WP_169527364.1">
    <property type="nucleotide sequence ID" value="NZ_JAAMPU010000105.1"/>
</dbReference>